<protein>
    <submittedName>
        <fullName evidence="1">Uncharacterized protein</fullName>
    </submittedName>
</protein>
<dbReference type="PANTHER" id="PTHR10773">
    <property type="entry name" value="DNA-DIRECTED RNA POLYMERASES I, II, AND III SUBUNIT RPABC2"/>
    <property type="match status" value="1"/>
</dbReference>
<evidence type="ECO:0000313" key="2">
    <source>
        <dbReference type="Proteomes" id="UP001153292"/>
    </source>
</evidence>
<accession>A0ABN8BCX7</accession>
<dbReference type="PANTHER" id="PTHR10773:SF19">
    <property type="match status" value="1"/>
</dbReference>
<sequence>MIQVYQKAFLQILQIKRYRVENVIKNYHLYGNFPTEKRGGDHKSHKYKDKKENIIKFIKTFKCSEVHYCRGYTKRMYLPPELSINKMAKMYNDQAPENLKVKELYFRTVFNTCFNLGFGSLQHNEKLKIALTDSDKSILMAEKTVHKRRAKEIFKMLKEDNRKIKILNFDCQKNMPLPKIPDQSNLSQDDDDCVLILALNENQEAMMNNLQDQNTQFTGRGTCRKEKEQYEREDTGINSEKEDFEFTFNHMVGEFLPHYHD</sequence>
<organism evidence="1 2">
    <name type="scientific">Chilo suppressalis</name>
    <name type="common">Asiatic rice borer moth</name>
    <dbReference type="NCBI Taxonomy" id="168631"/>
    <lineage>
        <taxon>Eukaryota</taxon>
        <taxon>Metazoa</taxon>
        <taxon>Ecdysozoa</taxon>
        <taxon>Arthropoda</taxon>
        <taxon>Hexapoda</taxon>
        <taxon>Insecta</taxon>
        <taxon>Pterygota</taxon>
        <taxon>Neoptera</taxon>
        <taxon>Endopterygota</taxon>
        <taxon>Lepidoptera</taxon>
        <taxon>Glossata</taxon>
        <taxon>Ditrysia</taxon>
        <taxon>Pyraloidea</taxon>
        <taxon>Crambidae</taxon>
        <taxon>Crambinae</taxon>
        <taxon>Chilo</taxon>
    </lineage>
</organism>
<gene>
    <name evidence="1" type="ORF">CHILSU_LOCUS7515</name>
</gene>
<evidence type="ECO:0000313" key="1">
    <source>
        <dbReference type="EMBL" id="CAH0404198.1"/>
    </source>
</evidence>
<reference evidence="1" key="1">
    <citation type="submission" date="2021-12" db="EMBL/GenBank/DDBJ databases">
        <authorList>
            <person name="King R."/>
        </authorList>
    </citation>
    <scope>NUCLEOTIDE SEQUENCE</scope>
</reference>
<dbReference type="EMBL" id="OU963920">
    <property type="protein sequence ID" value="CAH0404198.1"/>
    <property type="molecule type" value="Genomic_DNA"/>
</dbReference>
<keyword evidence="2" id="KW-1185">Reference proteome</keyword>
<dbReference type="Proteomes" id="UP001153292">
    <property type="component" value="Chromosome 27"/>
</dbReference>
<name>A0ABN8BCX7_CHISP</name>
<proteinExistence type="predicted"/>